<dbReference type="EMBL" id="CP016199">
    <property type="protein sequence ID" value="ASS37324.1"/>
    <property type="molecule type" value="Genomic_DNA"/>
</dbReference>
<evidence type="ECO:0000259" key="1">
    <source>
        <dbReference type="Pfam" id="PF07883"/>
    </source>
</evidence>
<keyword evidence="3" id="KW-1185">Reference proteome</keyword>
<protein>
    <submittedName>
        <fullName evidence="2">Cupin</fullName>
    </submittedName>
</protein>
<dbReference type="RefSeq" id="WP_094233548.1">
    <property type="nucleotide sequence ID" value="NZ_CP016199.1"/>
</dbReference>
<dbReference type="AlphaFoldDB" id="A0A223AQS7"/>
<dbReference type="InterPro" id="IPR011051">
    <property type="entry name" value="RmlC_Cupin_sf"/>
</dbReference>
<accession>A0A223AQS7</accession>
<organism evidence="2 3">
    <name type="scientific">Mogibacterium pumilum</name>
    <dbReference type="NCBI Taxonomy" id="86332"/>
    <lineage>
        <taxon>Bacteria</taxon>
        <taxon>Bacillati</taxon>
        <taxon>Bacillota</taxon>
        <taxon>Clostridia</taxon>
        <taxon>Peptostreptococcales</taxon>
        <taxon>Anaerovoracaceae</taxon>
        <taxon>Mogibacterium</taxon>
    </lineage>
</organism>
<gene>
    <name evidence="2" type="ORF">AXF17_01780</name>
</gene>
<name>A0A223AQS7_9FIRM</name>
<proteinExistence type="predicted"/>
<dbReference type="InterPro" id="IPR014710">
    <property type="entry name" value="RmlC-like_jellyroll"/>
</dbReference>
<evidence type="ECO:0000313" key="3">
    <source>
        <dbReference type="Proteomes" id="UP000214689"/>
    </source>
</evidence>
<dbReference type="Pfam" id="PF07883">
    <property type="entry name" value="Cupin_2"/>
    <property type="match status" value="1"/>
</dbReference>
<evidence type="ECO:0000313" key="2">
    <source>
        <dbReference type="EMBL" id="ASS37324.1"/>
    </source>
</evidence>
<sequence>MKEPMKNISKSEVLTLKNEIVYQDGQVVSKTLAQNDAVSVTLFAFDKDEEISTHESGGDAFVTCLDGVGRLTIDGIPHELHEGESIVMPAGHPHAVYAKEQFKMLLVVVF</sequence>
<feature type="domain" description="Cupin type-2" evidence="1">
    <location>
        <begin position="44"/>
        <end position="109"/>
    </location>
</feature>
<dbReference type="CDD" id="cd02230">
    <property type="entry name" value="cupin_HP0902-like"/>
    <property type="match status" value="1"/>
</dbReference>
<dbReference type="PANTHER" id="PTHR37694">
    <property type="entry name" value="SLR8022 PROTEIN"/>
    <property type="match status" value="1"/>
</dbReference>
<dbReference type="OrthoDB" id="9793184at2"/>
<dbReference type="SUPFAM" id="SSF51182">
    <property type="entry name" value="RmlC-like cupins"/>
    <property type="match status" value="1"/>
</dbReference>
<dbReference type="PANTHER" id="PTHR37694:SF1">
    <property type="entry name" value="SLR8022 PROTEIN"/>
    <property type="match status" value="1"/>
</dbReference>
<dbReference type="Proteomes" id="UP000214689">
    <property type="component" value="Chromosome"/>
</dbReference>
<dbReference type="InterPro" id="IPR013096">
    <property type="entry name" value="Cupin_2"/>
</dbReference>
<dbReference type="Gene3D" id="2.60.120.10">
    <property type="entry name" value="Jelly Rolls"/>
    <property type="match status" value="1"/>
</dbReference>
<reference evidence="3" key="1">
    <citation type="submission" date="2016-05" db="EMBL/GenBank/DDBJ databases">
        <authorList>
            <person name="Holder M.E."/>
            <person name="Ajami N.J."/>
            <person name="Petrosino J.F."/>
        </authorList>
    </citation>
    <scope>NUCLEOTIDE SEQUENCE [LARGE SCALE GENOMIC DNA]</scope>
    <source>
        <strain evidence="3">ATCC 700696</strain>
    </source>
</reference>